<feature type="transmembrane region" description="Helical" evidence="1">
    <location>
        <begin position="203"/>
        <end position="219"/>
    </location>
</feature>
<dbReference type="Pfam" id="PF07589">
    <property type="entry name" value="PEP-CTERM"/>
    <property type="match status" value="1"/>
</dbReference>
<evidence type="ECO:0000256" key="1">
    <source>
        <dbReference type="SAM" id="Phobius"/>
    </source>
</evidence>
<gene>
    <name evidence="4" type="ORF">ACFO0A_09245</name>
</gene>
<keyword evidence="5" id="KW-1185">Reference proteome</keyword>
<sequence>MLTCRNLAMAFAGAAILAATPAWADAITLDSGDIGQTFSLTYNGFSDGTTVDGLTGSTSFKLTGIDGNTYNFDYSVTNTTSAPLTSRISSFAFNTNPDITSATSTGAYAYPTVSSSYPNGIGSVDVCFKDAATGACSGGGSGGIAQNQTGTGSFSLNFSQPVSSLTLSDFYIRYQSITGAGNISSASGSGTMTSTGGTPVPEPGMLGLFGLGLIGIALMRRRRAAPQVRTRVAYA</sequence>
<keyword evidence="2" id="KW-0732">Signal</keyword>
<dbReference type="NCBIfam" id="TIGR02595">
    <property type="entry name" value="PEP_CTERM"/>
    <property type="match status" value="1"/>
</dbReference>
<evidence type="ECO:0000313" key="4">
    <source>
        <dbReference type="EMBL" id="MFC4295241.1"/>
    </source>
</evidence>
<evidence type="ECO:0000256" key="2">
    <source>
        <dbReference type="SAM" id="SignalP"/>
    </source>
</evidence>
<feature type="signal peptide" evidence="2">
    <location>
        <begin position="1"/>
        <end position="24"/>
    </location>
</feature>
<evidence type="ECO:0000259" key="3">
    <source>
        <dbReference type="Pfam" id="PF07589"/>
    </source>
</evidence>
<keyword evidence="1" id="KW-0472">Membrane</keyword>
<reference evidence="5" key="1">
    <citation type="journal article" date="2019" name="Int. J. Syst. Evol. Microbiol.">
        <title>The Global Catalogue of Microorganisms (GCM) 10K type strain sequencing project: providing services to taxonomists for standard genome sequencing and annotation.</title>
        <authorList>
            <consortium name="The Broad Institute Genomics Platform"/>
            <consortium name="The Broad Institute Genome Sequencing Center for Infectious Disease"/>
            <person name="Wu L."/>
            <person name="Ma J."/>
        </authorList>
    </citation>
    <scope>NUCLEOTIDE SEQUENCE [LARGE SCALE GENOMIC DNA]</scope>
    <source>
        <strain evidence="5">CGMCC 1.12989</strain>
    </source>
</reference>
<dbReference type="NCBIfam" id="NF033947">
    <property type="entry name" value="PEP-cistern"/>
    <property type="match status" value="1"/>
</dbReference>
<dbReference type="EMBL" id="JBHSDR010000006">
    <property type="protein sequence ID" value="MFC4295241.1"/>
    <property type="molecule type" value="Genomic_DNA"/>
</dbReference>
<dbReference type="Proteomes" id="UP001595828">
    <property type="component" value="Unassembled WGS sequence"/>
</dbReference>
<keyword evidence="1" id="KW-1133">Transmembrane helix</keyword>
<accession>A0ABV8RSE8</accession>
<dbReference type="InterPro" id="IPR013424">
    <property type="entry name" value="Ice-binding_C"/>
</dbReference>
<keyword evidence="1" id="KW-0812">Transmembrane</keyword>
<proteinExistence type="predicted"/>
<dbReference type="RefSeq" id="WP_379538723.1">
    <property type="nucleotide sequence ID" value="NZ_JBHSDR010000006.1"/>
</dbReference>
<organism evidence="4 5">
    <name type="scientific">Novosphingobium tardum</name>
    <dbReference type="NCBI Taxonomy" id="1538021"/>
    <lineage>
        <taxon>Bacteria</taxon>
        <taxon>Pseudomonadati</taxon>
        <taxon>Pseudomonadota</taxon>
        <taxon>Alphaproteobacteria</taxon>
        <taxon>Sphingomonadales</taxon>
        <taxon>Sphingomonadaceae</taxon>
        <taxon>Novosphingobium</taxon>
    </lineage>
</organism>
<feature type="domain" description="Ice-binding protein C-terminal" evidence="3">
    <location>
        <begin position="199"/>
        <end position="222"/>
    </location>
</feature>
<evidence type="ECO:0000313" key="5">
    <source>
        <dbReference type="Proteomes" id="UP001595828"/>
    </source>
</evidence>
<name>A0ABV8RSE8_9SPHN</name>
<feature type="chain" id="PRO_5045219995" evidence="2">
    <location>
        <begin position="25"/>
        <end position="235"/>
    </location>
</feature>
<protein>
    <submittedName>
        <fullName evidence="4">Cistern family PEP-CTERM protein</fullName>
    </submittedName>
</protein>
<comment type="caution">
    <text evidence="4">The sequence shown here is derived from an EMBL/GenBank/DDBJ whole genome shotgun (WGS) entry which is preliminary data.</text>
</comment>